<protein>
    <submittedName>
        <fullName evidence="1">Uncharacterized protein</fullName>
    </submittedName>
</protein>
<sequence length="78" mass="8481">MTGKIVSASANESLAFFDAGRASSSRPRRFAIVDRPDAARHIDWVSRQVDMSDEAGSVVAEHLGDVRDELLASEASYE</sequence>
<gene>
    <name evidence="1" type="ORF">CQ13_35550</name>
</gene>
<reference evidence="1 2" key="1">
    <citation type="submission" date="2014-03" db="EMBL/GenBank/DDBJ databases">
        <title>Bradyrhizobium valentinum sp. nov., isolated from effective nodules of Lupinus mariae-josephae, a lupine endemic of basic-lime soils in Eastern Spain.</title>
        <authorList>
            <person name="Duran D."/>
            <person name="Rey L."/>
            <person name="Navarro A."/>
            <person name="Busquets A."/>
            <person name="Imperial J."/>
            <person name="Ruiz-Argueso T."/>
        </authorList>
    </citation>
    <scope>NUCLEOTIDE SEQUENCE [LARGE SCALE GENOMIC DNA]</scope>
    <source>
        <strain evidence="1 2">Ro19</strain>
    </source>
</reference>
<dbReference type="Proteomes" id="UP000052023">
    <property type="component" value="Unassembled WGS sequence"/>
</dbReference>
<dbReference type="RefSeq" id="WP_057847248.1">
    <property type="nucleotide sequence ID" value="NZ_LLYA01000201.1"/>
</dbReference>
<proteinExistence type="predicted"/>
<evidence type="ECO:0000313" key="1">
    <source>
        <dbReference type="EMBL" id="KRR18099.1"/>
    </source>
</evidence>
<dbReference type="AlphaFoldDB" id="A0A0R3MKZ1"/>
<dbReference type="EMBL" id="LLYA01000201">
    <property type="protein sequence ID" value="KRR18099.1"/>
    <property type="molecule type" value="Genomic_DNA"/>
</dbReference>
<organism evidence="1 2">
    <name type="scientific">Bradyrhizobium retamae</name>
    <dbReference type="NCBI Taxonomy" id="1300035"/>
    <lineage>
        <taxon>Bacteria</taxon>
        <taxon>Pseudomonadati</taxon>
        <taxon>Pseudomonadota</taxon>
        <taxon>Alphaproteobacteria</taxon>
        <taxon>Hyphomicrobiales</taxon>
        <taxon>Nitrobacteraceae</taxon>
        <taxon>Bradyrhizobium</taxon>
    </lineage>
</organism>
<keyword evidence="2" id="KW-1185">Reference proteome</keyword>
<evidence type="ECO:0000313" key="2">
    <source>
        <dbReference type="Proteomes" id="UP000052023"/>
    </source>
</evidence>
<comment type="caution">
    <text evidence="1">The sequence shown here is derived from an EMBL/GenBank/DDBJ whole genome shotgun (WGS) entry which is preliminary data.</text>
</comment>
<accession>A0A0R3MKZ1</accession>
<name>A0A0R3MKZ1_9BRAD</name>